<dbReference type="RefSeq" id="WP_380135977.1">
    <property type="nucleotide sequence ID" value="NZ_JBHLUI010000003.1"/>
</dbReference>
<dbReference type="EMBL" id="JBHMDM010000004">
    <property type="protein sequence ID" value="MFB9376668.1"/>
    <property type="molecule type" value="Genomic_DNA"/>
</dbReference>
<proteinExistence type="predicted"/>
<comment type="caution">
    <text evidence="1">The sequence shown here is derived from an EMBL/GenBank/DDBJ whole genome shotgun (WGS) entry which is preliminary data.</text>
</comment>
<protein>
    <submittedName>
        <fullName evidence="1">Uncharacterized protein</fullName>
    </submittedName>
</protein>
<sequence length="157" mass="16856">MNPVPAPDSTGPADEQARWRAVRAANAQAQAARAEQARAAEAAEAARLLAGFVTDLRAGGISPVDLRATDARGWRLPTGRSGWYLRRDETLAVGTHGEFLVLTVVLPWWSAARARRRGLPLAPAEPVLQIGRGARDGESIALPDLLALRRADLLPRT</sequence>
<organism evidence="1 2">
    <name type="scientific">Kineococcus gynurae</name>
    <dbReference type="NCBI Taxonomy" id="452979"/>
    <lineage>
        <taxon>Bacteria</taxon>
        <taxon>Bacillati</taxon>
        <taxon>Actinomycetota</taxon>
        <taxon>Actinomycetes</taxon>
        <taxon>Kineosporiales</taxon>
        <taxon>Kineosporiaceae</taxon>
        <taxon>Kineococcus</taxon>
    </lineage>
</organism>
<accession>A0ABV5LRF9</accession>
<evidence type="ECO:0000313" key="2">
    <source>
        <dbReference type="Proteomes" id="UP001589748"/>
    </source>
</evidence>
<keyword evidence="2" id="KW-1185">Reference proteome</keyword>
<dbReference type="Proteomes" id="UP001589748">
    <property type="component" value="Unassembled WGS sequence"/>
</dbReference>
<evidence type="ECO:0000313" key="1">
    <source>
        <dbReference type="EMBL" id="MFB9376668.1"/>
    </source>
</evidence>
<gene>
    <name evidence="1" type="ORF">ACFFVI_06775</name>
</gene>
<reference evidence="1 2" key="1">
    <citation type="submission" date="2024-09" db="EMBL/GenBank/DDBJ databases">
        <authorList>
            <person name="Sun Q."/>
            <person name="Mori K."/>
        </authorList>
    </citation>
    <scope>NUCLEOTIDE SEQUENCE [LARGE SCALE GENOMIC DNA]</scope>
    <source>
        <strain evidence="1 2">TISTR 1856</strain>
    </source>
</reference>
<name>A0ABV5LRF9_9ACTN</name>